<sequence>MSCTLRRSKYSEWVTLWRPAAVGVSGRPVVIFGPRTDCLTIMYSQEVKVDLGQVCEAACPLRSGSQQE</sequence>
<accession>A0A5B7EKU0</accession>
<keyword evidence="2" id="KW-1185">Reference proteome</keyword>
<reference evidence="1 2" key="1">
    <citation type="submission" date="2019-05" db="EMBL/GenBank/DDBJ databases">
        <title>Another draft genome of Portunus trituberculatus and its Hox gene families provides insights of decapod evolution.</title>
        <authorList>
            <person name="Jeong J.-H."/>
            <person name="Song I."/>
            <person name="Kim S."/>
            <person name="Choi T."/>
            <person name="Kim D."/>
            <person name="Ryu S."/>
            <person name="Kim W."/>
        </authorList>
    </citation>
    <scope>NUCLEOTIDE SEQUENCE [LARGE SCALE GENOMIC DNA]</scope>
    <source>
        <tissue evidence="1">Muscle</tissue>
    </source>
</reference>
<evidence type="ECO:0000313" key="2">
    <source>
        <dbReference type="Proteomes" id="UP000324222"/>
    </source>
</evidence>
<gene>
    <name evidence="1" type="ORF">E2C01_028577</name>
</gene>
<comment type="caution">
    <text evidence="1">The sequence shown here is derived from an EMBL/GenBank/DDBJ whole genome shotgun (WGS) entry which is preliminary data.</text>
</comment>
<proteinExistence type="predicted"/>
<dbReference type="Proteomes" id="UP000324222">
    <property type="component" value="Unassembled WGS sequence"/>
</dbReference>
<protein>
    <submittedName>
        <fullName evidence="1">Uncharacterized protein</fullName>
    </submittedName>
</protein>
<dbReference type="AlphaFoldDB" id="A0A5B7EKU0"/>
<name>A0A5B7EKU0_PORTR</name>
<organism evidence="1 2">
    <name type="scientific">Portunus trituberculatus</name>
    <name type="common">Swimming crab</name>
    <name type="synonym">Neptunus trituberculatus</name>
    <dbReference type="NCBI Taxonomy" id="210409"/>
    <lineage>
        <taxon>Eukaryota</taxon>
        <taxon>Metazoa</taxon>
        <taxon>Ecdysozoa</taxon>
        <taxon>Arthropoda</taxon>
        <taxon>Crustacea</taxon>
        <taxon>Multicrustacea</taxon>
        <taxon>Malacostraca</taxon>
        <taxon>Eumalacostraca</taxon>
        <taxon>Eucarida</taxon>
        <taxon>Decapoda</taxon>
        <taxon>Pleocyemata</taxon>
        <taxon>Brachyura</taxon>
        <taxon>Eubrachyura</taxon>
        <taxon>Portunoidea</taxon>
        <taxon>Portunidae</taxon>
        <taxon>Portuninae</taxon>
        <taxon>Portunus</taxon>
    </lineage>
</organism>
<dbReference type="EMBL" id="VSRR010003211">
    <property type="protein sequence ID" value="MPC35160.1"/>
    <property type="molecule type" value="Genomic_DNA"/>
</dbReference>
<evidence type="ECO:0000313" key="1">
    <source>
        <dbReference type="EMBL" id="MPC35160.1"/>
    </source>
</evidence>